<reference evidence="2 3" key="2">
    <citation type="submission" date="2018-03" db="EMBL/GenBank/DDBJ databases">
        <title>The ancient ancestry and fast evolution of plastids.</title>
        <authorList>
            <person name="Moore K.R."/>
            <person name="Magnabosco C."/>
            <person name="Momper L."/>
            <person name="Gold D.A."/>
            <person name="Bosak T."/>
            <person name="Fournier G.P."/>
        </authorList>
    </citation>
    <scope>NUCLEOTIDE SEQUENCE [LARGE SCALE GENOMIC DNA]</scope>
    <source>
        <strain evidence="2 3">ULC18</strain>
    </source>
</reference>
<reference evidence="3" key="1">
    <citation type="submission" date="2018-02" db="EMBL/GenBank/DDBJ databases">
        <authorList>
            <person name="Moore K."/>
            <person name="Momper L."/>
        </authorList>
    </citation>
    <scope>NUCLEOTIDE SEQUENCE [LARGE SCALE GENOMIC DNA]</scope>
    <source>
        <strain evidence="3">ULC18</strain>
    </source>
</reference>
<comment type="caution">
    <text evidence="2">The sequence shown here is derived from an EMBL/GenBank/DDBJ whole genome shotgun (WGS) entry which is preliminary data.</text>
</comment>
<evidence type="ECO:0000313" key="2">
    <source>
        <dbReference type="EMBL" id="PSB28498.1"/>
    </source>
</evidence>
<proteinExistence type="predicted"/>
<evidence type="ECO:0000313" key="3">
    <source>
        <dbReference type="Proteomes" id="UP000239576"/>
    </source>
</evidence>
<gene>
    <name evidence="2" type="ORF">C7B82_13625</name>
</gene>
<dbReference type="OrthoDB" id="535637at2"/>
<dbReference type="RefSeq" id="WP_106256826.1">
    <property type="nucleotide sequence ID" value="NZ_CAWNSW010000001.1"/>
</dbReference>
<protein>
    <recommendedName>
        <fullName evidence="1">DUF6888 domain-containing protein</fullName>
    </recommendedName>
</protein>
<dbReference type="Proteomes" id="UP000239576">
    <property type="component" value="Unassembled WGS sequence"/>
</dbReference>
<organism evidence="2 3">
    <name type="scientific">Stenomitos frigidus ULC18</name>
    <dbReference type="NCBI Taxonomy" id="2107698"/>
    <lineage>
        <taxon>Bacteria</taxon>
        <taxon>Bacillati</taxon>
        <taxon>Cyanobacteriota</taxon>
        <taxon>Cyanophyceae</taxon>
        <taxon>Leptolyngbyales</taxon>
        <taxon>Leptolyngbyaceae</taxon>
        <taxon>Stenomitos</taxon>
    </lineage>
</organism>
<feature type="domain" description="DUF6888" evidence="1">
    <location>
        <begin position="1"/>
        <end position="55"/>
    </location>
</feature>
<evidence type="ECO:0000259" key="1">
    <source>
        <dbReference type="Pfam" id="PF21828"/>
    </source>
</evidence>
<dbReference type="InterPro" id="IPR054181">
    <property type="entry name" value="DUF6888"/>
</dbReference>
<dbReference type="Pfam" id="PF21828">
    <property type="entry name" value="DUF6888"/>
    <property type="match status" value="1"/>
</dbReference>
<name>A0A2T1E6Z3_9CYAN</name>
<accession>A0A2T1E6Z3</accession>
<dbReference type="AlphaFoldDB" id="A0A2T1E6Z3"/>
<sequence length="62" mass="7392">MPTTEQNFASVCVCQMRSNYYRDIQLFRYNSHSGIIYIFANDELQIVIPRNGNWRFLDEAEL</sequence>
<keyword evidence="3" id="KW-1185">Reference proteome</keyword>
<dbReference type="EMBL" id="PVWK01000079">
    <property type="protein sequence ID" value="PSB28498.1"/>
    <property type="molecule type" value="Genomic_DNA"/>
</dbReference>